<comment type="caution">
    <text evidence="6">The sequence shown here is derived from an EMBL/GenBank/DDBJ whole genome shotgun (WGS) entry which is preliminary data.</text>
</comment>
<dbReference type="PANTHER" id="PTHR43715">
    <property type="entry name" value="GDP-MANNOSE 4,6-DEHYDRATASE"/>
    <property type="match status" value="1"/>
</dbReference>
<dbReference type="RefSeq" id="WP_367982618.1">
    <property type="nucleotide sequence ID" value="NZ_JBAKFF010000001.1"/>
</dbReference>
<evidence type="ECO:0000256" key="4">
    <source>
        <dbReference type="ARBA" id="ARBA00023239"/>
    </source>
</evidence>
<keyword evidence="7" id="KW-1185">Reference proteome</keyword>
<dbReference type="EMBL" id="JBAKFF010000001">
    <property type="protein sequence ID" value="MEX0429807.1"/>
    <property type="molecule type" value="Genomic_DNA"/>
</dbReference>
<dbReference type="Proteomes" id="UP001556637">
    <property type="component" value="Unassembled WGS sequence"/>
</dbReference>
<dbReference type="InterPro" id="IPR006368">
    <property type="entry name" value="GDP_Man_deHydtase"/>
</dbReference>
<accession>A0ABV3T3M2</accession>
<dbReference type="SUPFAM" id="SSF51735">
    <property type="entry name" value="NAD(P)-binding Rossmann-fold domains"/>
    <property type="match status" value="1"/>
</dbReference>
<evidence type="ECO:0000256" key="2">
    <source>
        <dbReference type="ARBA" id="ARBA00009263"/>
    </source>
</evidence>
<dbReference type="InterPro" id="IPR036291">
    <property type="entry name" value="NAD(P)-bd_dom_sf"/>
</dbReference>
<proteinExistence type="inferred from homology"/>
<name>A0ABV3T3M2_9GAMM</name>
<dbReference type="Gene3D" id="3.40.50.720">
    <property type="entry name" value="NAD(P)-binding Rossmann-like Domain"/>
    <property type="match status" value="1"/>
</dbReference>
<reference evidence="6 7" key="1">
    <citation type="submission" date="2024-02" db="EMBL/GenBank/DDBJ databases">
        <title>New especies of Spiribacter isolated from saline water.</title>
        <authorList>
            <person name="Leon M.J."/>
            <person name="De La Haba R."/>
            <person name="Sanchez-Porro C."/>
            <person name="Ventosa A."/>
        </authorList>
    </citation>
    <scope>NUCLEOTIDE SEQUENCE [LARGE SCALE GENOMIC DNA]</scope>
    <source>
        <strain evidence="7">ag22IC4-189</strain>
    </source>
</reference>
<evidence type="ECO:0000313" key="7">
    <source>
        <dbReference type="Proteomes" id="UP001556637"/>
    </source>
</evidence>
<dbReference type="EC" id="4.2.1.47" evidence="3"/>
<comment type="similarity">
    <text evidence="2">Belongs to the NAD(P)-dependent epimerase/dehydratase family. GDP-mannose 4,6-dehydratase subfamily.</text>
</comment>
<feature type="domain" description="NAD(P)-binding" evidence="5">
    <location>
        <begin position="9"/>
        <end position="311"/>
    </location>
</feature>
<keyword evidence="4" id="KW-0456">Lyase</keyword>
<evidence type="ECO:0000256" key="1">
    <source>
        <dbReference type="ARBA" id="ARBA00001937"/>
    </source>
</evidence>
<evidence type="ECO:0000259" key="5">
    <source>
        <dbReference type="Pfam" id="PF16363"/>
    </source>
</evidence>
<dbReference type="Pfam" id="PF16363">
    <property type="entry name" value="GDP_Man_Dehyd"/>
    <property type="match status" value="1"/>
</dbReference>
<gene>
    <name evidence="6" type="ORF">V6X30_00110</name>
</gene>
<comment type="cofactor">
    <cofactor evidence="1">
        <name>NADP(+)</name>
        <dbReference type="ChEBI" id="CHEBI:58349"/>
    </cofactor>
</comment>
<evidence type="ECO:0000256" key="3">
    <source>
        <dbReference type="ARBA" id="ARBA00011989"/>
    </source>
</evidence>
<dbReference type="InterPro" id="IPR016040">
    <property type="entry name" value="NAD(P)-bd_dom"/>
</dbReference>
<sequence>MGDSSRRAIVTGAAGQDGSYLCELLLEKGYEVHGITRETTENPKAGGQQSAIVWHPGGLGDQGRLDDLLEQVAPREIYHLAAASHVAKSFDNPWAVTEAIGGNTVRLLEAMRSVCPDARLFHASSAEIFGNPDQSPQNENTPLAPISPYGAAKTFSTHMVRIYRQAYGLFGVNGILYNHESVRRGGDFVTRKICRGAATISLGQQENLHLGNIEAARDWGYAPDYVRGMWTSLQHDKPMDYIMATGRLHRVKDVLEAAFSLLNLDWREHVVIDEDLFRPTEPTRLIGDASRARQTLGWQAETRFETFIQEMTESELEKLSDSPNQEDHS</sequence>
<evidence type="ECO:0000313" key="6">
    <source>
        <dbReference type="EMBL" id="MEX0429807.1"/>
    </source>
</evidence>
<organism evidence="6 7">
    <name type="scientific">Spiribacter insolitus</name>
    <dbReference type="NCBI Taxonomy" id="3122417"/>
    <lineage>
        <taxon>Bacteria</taxon>
        <taxon>Pseudomonadati</taxon>
        <taxon>Pseudomonadota</taxon>
        <taxon>Gammaproteobacteria</taxon>
        <taxon>Chromatiales</taxon>
        <taxon>Ectothiorhodospiraceae</taxon>
        <taxon>Spiribacter</taxon>
    </lineage>
</organism>
<dbReference type="CDD" id="cd05260">
    <property type="entry name" value="GDP_MD_SDR_e"/>
    <property type="match status" value="1"/>
</dbReference>
<protein>
    <recommendedName>
        <fullName evidence="3">GDP-mannose 4,6-dehydratase</fullName>
        <ecNumber evidence="3">4.2.1.47</ecNumber>
    </recommendedName>
</protein>
<dbReference type="Gene3D" id="3.90.25.10">
    <property type="entry name" value="UDP-galactose 4-epimerase, domain 1"/>
    <property type="match status" value="1"/>
</dbReference>
<dbReference type="PANTHER" id="PTHR43715:SF1">
    <property type="entry name" value="GDP-MANNOSE 4,6 DEHYDRATASE"/>
    <property type="match status" value="1"/>
</dbReference>